<dbReference type="Proteomes" id="UP000757890">
    <property type="component" value="Unassembled WGS sequence"/>
</dbReference>
<name>A0A930B745_9FIRM</name>
<dbReference type="Pfam" id="PF06133">
    <property type="entry name" value="Com_YlbF"/>
    <property type="match status" value="1"/>
</dbReference>
<proteinExistence type="predicted"/>
<dbReference type="SUPFAM" id="SSF158622">
    <property type="entry name" value="YheA/YmcA-like"/>
    <property type="match status" value="1"/>
</dbReference>
<dbReference type="RefSeq" id="WP_276638701.1">
    <property type="nucleotide sequence ID" value="NZ_DBEZZS010000009.1"/>
</dbReference>
<dbReference type="EMBL" id="JABZMK010000003">
    <property type="protein sequence ID" value="MBF1128784.1"/>
    <property type="molecule type" value="Genomic_DNA"/>
</dbReference>
<sequence>MNTYDEAHALAKAIRECDEMKRLTQAAEKIKNNADAGKMVKEYIMAQMKSDYAKLAGQETDEQEYRHLQELALLISNNSDAQEYLQAFIRWNQVAADIQKIISDAMAQGMDVLDLQK</sequence>
<protein>
    <submittedName>
        <fullName evidence="1">YlbF family regulator</fullName>
    </submittedName>
</protein>
<comment type="caution">
    <text evidence="1">The sequence shown here is derived from an EMBL/GenBank/DDBJ whole genome shotgun (WGS) entry which is preliminary data.</text>
</comment>
<gene>
    <name evidence="1" type="ORF">HXL70_01890</name>
</gene>
<dbReference type="InterPro" id="IPR023378">
    <property type="entry name" value="YheA/YmcA-like_dom_sf"/>
</dbReference>
<dbReference type="InterPro" id="IPR010368">
    <property type="entry name" value="Com_YlbF"/>
</dbReference>
<dbReference type="AlphaFoldDB" id="A0A930B745"/>
<evidence type="ECO:0000313" key="1">
    <source>
        <dbReference type="EMBL" id="MBF1128784.1"/>
    </source>
</evidence>
<evidence type="ECO:0000313" key="2">
    <source>
        <dbReference type="Proteomes" id="UP000757890"/>
    </source>
</evidence>
<accession>A0A930B745</accession>
<dbReference type="Gene3D" id="1.20.1500.10">
    <property type="entry name" value="YheA/YmcA-like"/>
    <property type="match status" value="1"/>
</dbReference>
<reference evidence="1" key="1">
    <citation type="submission" date="2020-04" db="EMBL/GenBank/DDBJ databases">
        <title>Deep metagenomics examines the oral microbiome during advanced dental caries in children, revealing novel taxa and co-occurrences with host molecules.</title>
        <authorList>
            <person name="Baker J.L."/>
            <person name="Morton J.T."/>
            <person name="Dinis M."/>
            <person name="Alvarez R."/>
            <person name="Tran N.C."/>
            <person name="Knight R."/>
            <person name="Edlund A."/>
        </authorList>
    </citation>
    <scope>NUCLEOTIDE SEQUENCE</scope>
    <source>
        <strain evidence="1">JCVI_32_bin.14</strain>
    </source>
</reference>
<organism evidence="1 2">
    <name type="scientific">Dialister invisus</name>
    <dbReference type="NCBI Taxonomy" id="218538"/>
    <lineage>
        <taxon>Bacteria</taxon>
        <taxon>Bacillati</taxon>
        <taxon>Bacillota</taxon>
        <taxon>Negativicutes</taxon>
        <taxon>Veillonellales</taxon>
        <taxon>Veillonellaceae</taxon>
        <taxon>Dialister</taxon>
    </lineage>
</organism>